<dbReference type="PANTHER" id="PTHR22949:SF0">
    <property type="entry name" value="RE27538P"/>
    <property type="match status" value="1"/>
</dbReference>
<dbReference type="PANTHER" id="PTHR22949">
    <property type="entry name" value="WHITE COLLAR 2 PROTEIN WC2"/>
    <property type="match status" value="1"/>
</dbReference>
<accession>A0A428UUT0</accession>
<name>A0A428UUT0_9HYPO</name>
<organism evidence="1 2">
    <name type="scientific">Fusarium ambrosium</name>
    <dbReference type="NCBI Taxonomy" id="131363"/>
    <lineage>
        <taxon>Eukaryota</taxon>
        <taxon>Fungi</taxon>
        <taxon>Dikarya</taxon>
        <taxon>Ascomycota</taxon>
        <taxon>Pezizomycotina</taxon>
        <taxon>Sordariomycetes</taxon>
        <taxon>Hypocreomycetidae</taxon>
        <taxon>Hypocreales</taxon>
        <taxon>Nectriaceae</taxon>
        <taxon>Fusarium</taxon>
        <taxon>Fusarium solani species complex</taxon>
    </lineage>
</organism>
<sequence>MAWLQSRVFAGRTVFLQRALDCYRNKTRAAIESIMQDVKTVAPHYETRVGKRSWNERMRRGEKKDDE</sequence>
<proteinExistence type="predicted"/>
<protein>
    <submittedName>
        <fullName evidence="1">Uncharacterized protein</fullName>
    </submittedName>
</protein>
<reference evidence="1 2" key="1">
    <citation type="submission" date="2017-06" db="EMBL/GenBank/DDBJ databases">
        <title>Cmopartive genomic analysis of Ambrosia Fusariam Clade fungi.</title>
        <authorList>
            <person name="Stajich J.E."/>
            <person name="Carrillo J."/>
            <person name="Kijimoto T."/>
            <person name="Eskalen A."/>
            <person name="O'Donnell K."/>
            <person name="Kasson M."/>
        </authorList>
    </citation>
    <scope>NUCLEOTIDE SEQUENCE [LARGE SCALE GENOMIC DNA]</scope>
    <source>
        <strain evidence="1 2">NRRL 20438</strain>
    </source>
</reference>
<gene>
    <name evidence="1" type="ORF">CDV31_003152</name>
</gene>
<comment type="caution">
    <text evidence="1">The sequence shown here is derived from an EMBL/GenBank/DDBJ whole genome shotgun (WGS) entry which is preliminary data.</text>
</comment>
<evidence type="ECO:0000313" key="2">
    <source>
        <dbReference type="Proteomes" id="UP000288429"/>
    </source>
</evidence>
<dbReference type="EMBL" id="NIZV01000026">
    <property type="protein sequence ID" value="RSM18053.1"/>
    <property type="molecule type" value="Genomic_DNA"/>
</dbReference>
<keyword evidence="2" id="KW-1185">Reference proteome</keyword>
<evidence type="ECO:0000313" key="1">
    <source>
        <dbReference type="EMBL" id="RSM18053.1"/>
    </source>
</evidence>
<dbReference type="Proteomes" id="UP000288429">
    <property type="component" value="Unassembled WGS sequence"/>
</dbReference>
<dbReference type="AlphaFoldDB" id="A0A428UUT0"/>